<proteinExistence type="predicted"/>
<keyword evidence="3" id="KW-1185">Reference proteome</keyword>
<gene>
    <name evidence="2" type="primary">PRPF3</name>
    <name evidence="2" type="ORF">CDAR_61661</name>
</gene>
<dbReference type="Gene3D" id="1.20.1390.10">
    <property type="entry name" value="PWI domain"/>
    <property type="match status" value="1"/>
</dbReference>
<dbReference type="AlphaFoldDB" id="A0AAV4RV86"/>
<organism evidence="2 3">
    <name type="scientific">Caerostris darwini</name>
    <dbReference type="NCBI Taxonomy" id="1538125"/>
    <lineage>
        <taxon>Eukaryota</taxon>
        <taxon>Metazoa</taxon>
        <taxon>Ecdysozoa</taxon>
        <taxon>Arthropoda</taxon>
        <taxon>Chelicerata</taxon>
        <taxon>Arachnida</taxon>
        <taxon>Araneae</taxon>
        <taxon>Araneomorphae</taxon>
        <taxon>Entelegynae</taxon>
        <taxon>Araneoidea</taxon>
        <taxon>Araneidae</taxon>
        <taxon>Caerostris</taxon>
    </lineage>
</organism>
<dbReference type="EMBL" id="BPLQ01006582">
    <property type="protein sequence ID" value="GIY23793.1"/>
    <property type="molecule type" value="Genomic_DNA"/>
</dbReference>
<evidence type="ECO:0000313" key="3">
    <source>
        <dbReference type="Proteomes" id="UP001054837"/>
    </source>
</evidence>
<protein>
    <submittedName>
        <fullName evidence="2">Uncharacterized protein</fullName>
    </submittedName>
</protein>
<accession>A0AAV4RV86</accession>
<feature type="compositionally biased region" description="Basic and acidic residues" evidence="1">
    <location>
        <begin position="85"/>
        <end position="94"/>
    </location>
</feature>
<dbReference type="Proteomes" id="UP001054837">
    <property type="component" value="Unassembled WGS sequence"/>
</dbReference>
<sequence>MSHSKEELRPQVDKLVQRFMGFSEPSQSLISTAVRCLVKGYDQKKTVEKLSSYLDSYKSEKLTEQLFRNFGNDSDSKRKSKKRHREDEISENKKYRVEDHPNLPLAGQPSPGQLTTIQIQEMMANAQKMIEERKKQMLMSGVMTQAPSTAVNTVGSGAALLHPVMFRLLCLRTKSE</sequence>
<comment type="caution">
    <text evidence="2">The sequence shown here is derived from an EMBL/GenBank/DDBJ whole genome shotgun (WGS) entry which is preliminary data.</text>
</comment>
<name>A0AAV4RV86_9ARAC</name>
<evidence type="ECO:0000256" key="1">
    <source>
        <dbReference type="SAM" id="MobiDB-lite"/>
    </source>
</evidence>
<evidence type="ECO:0000313" key="2">
    <source>
        <dbReference type="EMBL" id="GIY23793.1"/>
    </source>
</evidence>
<reference evidence="2 3" key="1">
    <citation type="submission" date="2021-06" db="EMBL/GenBank/DDBJ databases">
        <title>Caerostris darwini draft genome.</title>
        <authorList>
            <person name="Kono N."/>
            <person name="Arakawa K."/>
        </authorList>
    </citation>
    <scope>NUCLEOTIDE SEQUENCE [LARGE SCALE GENOMIC DNA]</scope>
</reference>
<feature type="region of interest" description="Disordered" evidence="1">
    <location>
        <begin position="69"/>
        <end position="94"/>
    </location>
</feature>